<feature type="region of interest" description="Disordered" evidence="1">
    <location>
        <begin position="304"/>
        <end position="352"/>
    </location>
</feature>
<accession>A0A316UHM9</accession>
<sequence>MLTSLRTKLKSLRKDPESTSHARLLRQAAKAERSVIQTAATDLEKWEQGKGYVKTSCRTSSSPAVSFQGTEKETGLTLAESERTLYERGGQGEAICRDGLETGSQSGLSVQRQSLDAVPQLQLPTITQDGMSLLGPPEDASPAESLGPDVSVTQAAEGQNASTSSQDVRADQVRHAAALKVLEEKEALLREIQQIRKTISDLRSGAAPAAISSEKPADPAPPTPESRPWLSAARTVSVYRPRRKSVADLFAEDAPQPMHSYHARGIAPSTTPRLGLSPELEAIAASRPSDLARRRSKSVGASTMLDTYGGLAGSGATSRPDAYRKSSTPAARPKTLYDQPSSFQSGENNEQRVIVVSEEEKKQRYRASLGRTDTRKASGVRDKTTSNRMSQMTLSELQERHLTKLLQLQRPTTTKLAEAQALTTAREQWQQRQAAERQAQEVKLRERQAREAQLATEANGKKSRGQSVRYSIRSRSKSVLAPAILSGNAIEIQVPHSEHESERPSTSLSTQLNAYNRPPERGEAINRADVWRQGVPSLSKAHTFEKENSSSQAVRQPPPFRAQSSLGLAPPHMANPEQAVRARSRRSHSSAGLLTMSQETSQPVPVASGGEQPGRQRRELTATDIRRIREGAGRRRSVCFA</sequence>
<feature type="region of interest" description="Disordered" evidence="1">
    <location>
        <begin position="440"/>
        <end position="471"/>
    </location>
</feature>
<name>A0A316UHM9_9BASI</name>
<feature type="region of interest" description="Disordered" evidence="1">
    <location>
        <begin position="542"/>
        <end position="641"/>
    </location>
</feature>
<feature type="region of interest" description="Disordered" evidence="1">
    <location>
        <begin position="127"/>
        <end position="170"/>
    </location>
</feature>
<dbReference type="AlphaFoldDB" id="A0A316UHM9"/>
<feature type="compositionally biased region" description="Basic and acidic residues" evidence="1">
    <location>
        <begin position="372"/>
        <end position="385"/>
    </location>
</feature>
<feature type="compositionally biased region" description="Polar residues" evidence="1">
    <location>
        <begin position="56"/>
        <end position="69"/>
    </location>
</feature>
<proteinExistence type="predicted"/>
<evidence type="ECO:0000313" key="2">
    <source>
        <dbReference type="EMBL" id="PWN22695.1"/>
    </source>
</evidence>
<protein>
    <submittedName>
        <fullName evidence="2">Uncharacterized protein</fullName>
    </submittedName>
</protein>
<feature type="region of interest" description="Disordered" evidence="1">
    <location>
        <begin position="495"/>
        <end position="518"/>
    </location>
</feature>
<evidence type="ECO:0000313" key="3">
    <source>
        <dbReference type="Proteomes" id="UP000245942"/>
    </source>
</evidence>
<feature type="region of interest" description="Disordered" evidence="1">
    <location>
        <begin position="200"/>
        <end position="231"/>
    </location>
</feature>
<feature type="region of interest" description="Disordered" evidence="1">
    <location>
        <begin position="54"/>
        <end position="75"/>
    </location>
</feature>
<feature type="compositionally biased region" description="Polar residues" evidence="1">
    <location>
        <begin position="504"/>
        <end position="514"/>
    </location>
</feature>
<feature type="compositionally biased region" description="Polar residues" evidence="1">
    <location>
        <begin position="338"/>
        <end position="348"/>
    </location>
</feature>
<feature type="region of interest" description="Disordered" evidence="1">
    <location>
        <begin position="365"/>
        <end position="388"/>
    </location>
</feature>
<feature type="compositionally biased region" description="Basic and acidic residues" evidence="1">
    <location>
        <begin position="440"/>
        <end position="450"/>
    </location>
</feature>
<reference evidence="2 3" key="1">
    <citation type="journal article" date="2018" name="Mol. Biol. Evol.">
        <title>Broad Genomic Sampling Reveals a Smut Pathogenic Ancestry of the Fungal Clade Ustilaginomycotina.</title>
        <authorList>
            <person name="Kijpornyongpan T."/>
            <person name="Mondo S.J."/>
            <person name="Barry K."/>
            <person name="Sandor L."/>
            <person name="Lee J."/>
            <person name="Lipzen A."/>
            <person name="Pangilinan J."/>
            <person name="LaButti K."/>
            <person name="Hainaut M."/>
            <person name="Henrissat B."/>
            <person name="Grigoriev I.V."/>
            <person name="Spatafora J.W."/>
            <person name="Aime M.C."/>
        </authorList>
    </citation>
    <scope>NUCLEOTIDE SEQUENCE [LARGE SCALE GENOMIC DNA]</scope>
    <source>
        <strain evidence="2 3">MCA 4718</strain>
    </source>
</reference>
<gene>
    <name evidence="2" type="ORF">BCV69DRAFT_280296</name>
</gene>
<dbReference type="Proteomes" id="UP000245942">
    <property type="component" value="Unassembled WGS sequence"/>
</dbReference>
<dbReference type="RefSeq" id="XP_025349855.1">
    <property type="nucleotide sequence ID" value="XM_025491564.1"/>
</dbReference>
<feature type="compositionally biased region" description="Polar residues" evidence="1">
    <location>
        <begin position="151"/>
        <end position="167"/>
    </location>
</feature>
<organism evidence="2 3">
    <name type="scientific">Pseudomicrostroma glucosiphilum</name>
    <dbReference type="NCBI Taxonomy" id="1684307"/>
    <lineage>
        <taxon>Eukaryota</taxon>
        <taxon>Fungi</taxon>
        <taxon>Dikarya</taxon>
        <taxon>Basidiomycota</taxon>
        <taxon>Ustilaginomycotina</taxon>
        <taxon>Exobasidiomycetes</taxon>
        <taxon>Microstromatales</taxon>
        <taxon>Microstromatales incertae sedis</taxon>
        <taxon>Pseudomicrostroma</taxon>
    </lineage>
</organism>
<keyword evidence="3" id="KW-1185">Reference proteome</keyword>
<evidence type="ECO:0000256" key="1">
    <source>
        <dbReference type="SAM" id="MobiDB-lite"/>
    </source>
</evidence>
<feature type="region of interest" description="Disordered" evidence="1">
    <location>
        <begin position="1"/>
        <end position="26"/>
    </location>
</feature>
<feature type="compositionally biased region" description="Basic and acidic residues" evidence="1">
    <location>
        <begin position="614"/>
        <end position="633"/>
    </location>
</feature>
<dbReference type="GeneID" id="37013298"/>
<dbReference type="EMBL" id="KZ819322">
    <property type="protein sequence ID" value="PWN22695.1"/>
    <property type="molecule type" value="Genomic_DNA"/>
</dbReference>